<dbReference type="STRING" id="28442.SAMN05443574_12420"/>
<dbReference type="RefSeq" id="WP_004515761.1">
    <property type="nucleotide sequence ID" value="NZ_FNOF01000024.1"/>
</dbReference>
<proteinExistence type="predicted"/>
<organism evidence="1 2">
    <name type="scientific">Haloarcula vallismortis</name>
    <name type="common">Halobacterium vallismortis</name>
    <dbReference type="NCBI Taxonomy" id="28442"/>
    <lineage>
        <taxon>Archaea</taxon>
        <taxon>Methanobacteriati</taxon>
        <taxon>Methanobacteriota</taxon>
        <taxon>Stenosarchaea group</taxon>
        <taxon>Halobacteria</taxon>
        <taxon>Halobacteriales</taxon>
        <taxon>Haloarculaceae</taxon>
        <taxon>Haloarcula</taxon>
    </lineage>
</organism>
<reference evidence="1 2" key="1">
    <citation type="submission" date="2016-10" db="EMBL/GenBank/DDBJ databases">
        <authorList>
            <person name="de Groot N.N."/>
        </authorList>
    </citation>
    <scope>NUCLEOTIDE SEQUENCE [LARGE SCALE GENOMIC DNA]</scope>
    <source>
        <strain evidence="1 2">DSM 3756</strain>
    </source>
</reference>
<dbReference type="AlphaFoldDB" id="A0A1H3AEF1"/>
<evidence type="ECO:0000313" key="2">
    <source>
        <dbReference type="Proteomes" id="UP000182573"/>
    </source>
</evidence>
<dbReference type="EMBL" id="FNOF01000024">
    <property type="protein sequence ID" value="SDX27975.1"/>
    <property type="molecule type" value="Genomic_DNA"/>
</dbReference>
<gene>
    <name evidence="1" type="ORF">SAMN05443574_12420</name>
</gene>
<sequence>MAKTLKRKTVNGTTVKLVREENQFPQLSDSKYQYVVREEGGGTFEDPLFDKSRAKSEFEATVDALKKGI</sequence>
<name>A0A1H3AEF1_HALVA</name>
<dbReference type="Proteomes" id="UP000182573">
    <property type="component" value="Unassembled WGS sequence"/>
</dbReference>
<evidence type="ECO:0000313" key="1">
    <source>
        <dbReference type="EMBL" id="SDX27975.1"/>
    </source>
</evidence>
<protein>
    <submittedName>
        <fullName evidence="1">Uncharacterized protein</fullName>
    </submittedName>
</protein>
<accession>A0A1H3AEF1</accession>